<sequence>MVLADIIAHEILSNQYFLKLLKICTEQSAFYTLEIDHQTSYSDKEFKDLLRFADLLSVSSIPEARNHAYKIITYLNPHFQQNPYYCTVSKAVYYNLGNFPAVAYLERENNNQSELPFDRSVELEAKKIIQEVPESEGIYFTDIQYKLYTELSTAREFSFSGPTSMGKSFIIKAFIRKVMQNRPPENLVVLVPTRALINQFALELKKDMGTLLEQYKYKIATNSNISEFSIEEIINYILVLTPERLISYISQEQNPPIGFLFVDEAHKIAQNEDTRSITTYTSIEKTLKKHPNIKLYFSSPNVSNPEVFLKIFRNSQGKNYFKTDETPVAQNLYFTDIVNGEFSYFSKNEFVKIKSPLSKNAKTINEVLSHLGKRSNLVYCNTRAKTIEYAKSLADTINLDSENKVLNKASRIIREYIHPDYYLAEIIKKGIAYHFGNMPQLIRNLVEDLYQKGEIRFVFCTSTLLEGVNMPTQNLFILNNKKSTKTLKPIDFWNLAGRAGRLSKELQGNVFCVKHPDCSWDDTSFFEKKEIELVPSIFSRINHNLRKIETLIKGGEVKSGSEEEKNILKYIANIICIDTLEPKTGYHSPIINELIRKNKNRIIESAKSKASKLETPYSILNSNESIGLDFQDAAYRRLKYLHAQRASITLPKQVI</sequence>
<evidence type="ECO:0000256" key="2">
    <source>
        <dbReference type="ARBA" id="ARBA00022801"/>
    </source>
</evidence>
<evidence type="ECO:0000259" key="5">
    <source>
        <dbReference type="PROSITE" id="PS51192"/>
    </source>
</evidence>
<proteinExistence type="predicted"/>
<organism evidence="7">
    <name type="scientific">termite gut metagenome</name>
    <dbReference type="NCBI Taxonomy" id="433724"/>
    <lineage>
        <taxon>unclassified sequences</taxon>
        <taxon>metagenomes</taxon>
        <taxon>organismal metagenomes</taxon>
    </lineage>
</organism>
<name>A0A5J4RJ02_9ZZZZ</name>
<dbReference type="GO" id="GO:0005634">
    <property type="term" value="C:nucleus"/>
    <property type="evidence" value="ECO:0007669"/>
    <property type="project" value="TreeGrafter"/>
</dbReference>
<dbReference type="SUPFAM" id="SSF52540">
    <property type="entry name" value="P-loop containing nucleoside triphosphate hydrolases"/>
    <property type="match status" value="2"/>
</dbReference>
<dbReference type="EMBL" id="SNRY01001192">
    <property type="protein sequence ID" value="KAA6332811.1"/>
    <property type="molecule type" value="Genomic_DNA"/>
</dbReference>
<protein>
    <submittedName>
        <fullName evidence="7">Putative helicase HelY</fullName>
        <ecNumber evidence="7">3.6.4.-</ecNumber>
    </submittedName>
</protein>
<dbReference type="InterPro" id="IPR050474">
    <property type="entry name" value="Hel308_SKI2-like"/>
</dbReference>
<evidence type="ECO:0000256" key="1">
    <source>
        <dbReference type="ARBA" id="ARBA00022741"/>
    </source>
</evidence>
<dbReference type="SMART" id="SM00490">
    <property type="entry name" value="HELICc"/>
    <property type="match status" value="1"/>
</dbReference>
<evidence type="ECO:0000256" key="3">
    <source>
        <dbReference type="ARBA" id="ARBA00022806"/>
    </source>
</evidence>
<dbReference type="SMART" id="SM00487">
    <property type="entry name" value="DEXDc"/>
    <property type="match status" value="1"/>
</dbReference>
<evidence type="ECO:0000313" key="7">
    <source>
        <dbReference type="EMBL" id="KAA6332811.1"/>
    </source>
</evidence>
<keyword evidence="2 7" id="KW-0378">Hydrolase</keyword>
<feature type="domain" description="Helicase C-terminal" evidence="6">
    <location>
        <begin position="363"/>
        <end position="549"/>
    </location>
</feature>
<dbReference type="PANTHER" id="PTHR47961:SF8">
    <property type="entry name" value="DEXH-BOX ATP-DEPENDENT RNA HELICASE DEXH15 CHLOROPLASTIC"/>
    <property type="match status" value="1"/>
</dbReference>
<dbReference type="PROSITE" id="PS51192">
    <property type="entry name" value="HELICASE_ATP_BIND_1"/>
    <property type="match status" value="1"/>
</dbReference>
<dbReference type="Pfam" id="PF00270">
    <property type="entry name" value="DEAD"/>
    <property type="match status" value="1"/>
</dbReference>
<evidence type="ECO:0000256" key="4">
    <source>
        <dbReference type="ARBA" id="ARBA00022840"/>
    </source>
</evidence>
<dbReference type="GO" id="GO:0004386">
    <property type="term" value="F:helicase activity"/>
    <property type="evidence" value="ECO:0007669"/>
    <property type="project" value="UniProtKB-KW"/>
</dbReference>
<comment type="caution">
    <text evidence="7">The sequence shown here is derived from an EMBL/GenBank/DDBJ whole genome shotgun (WGS) entry which is preliminary data.</text>
</comment>
<dbReference type="InterPro" id="IPR014001">
    <property type="entry name" value="Helicase_ATP-bd"/>
</dbReference>
<reference evidence="7" key="1">
    <citation type="submission" date="2019-03" db="EMBL/GenBank/DDBJ databases">
        <title>Single cell metagenomics reveals metabolic interactions within the superorganism composed of flagellate Streblomastix strix and complex community of Bacteroidetes bacteria on its surface.</title>
        <authorList>
            <person name="Treitli S.C."/>
            <person name="Kolisko M."/>
            <person name="Husnik F."/>
            <person name="Keeling P."/>
            <person name="Hampl V."/>
        </authorList>
    </citation>
    <scope>NUCLEOTIDE SEQUENCE</scope>
    <source>
        <strain evidence="7">STM</strain>
    </source>
</reference>
<dbReference type="Pfam" id="PF00271">
    <property type="entry name" value="Helicase_C"/>
    <property type="match status" value="1"/>
</dbReference>
<dbReference type="PROSITE" id="PS51194">
    <property type="entry name" value="HELICASE_CTER"/>
    <property type="match status" value="1"/>
</dbReference>
<gene>
    <name evidence="7" type="ORF">EZS27_018721</name>
</gene>
<keyword evidence="1" id="KW-0547">Nucleotide-binding</keyword>
<dbReference type="PANTHER" id="PTHR47961">
    <property type="entry name" value="DNA POLYMERASE THETA, PUTATIVE (AFU_ORTHOLOGUE AFUA_1G05260)-RELATED"/>
    <property type="match status" value="1"/>
</dbReference>
<keyword evidence="3 7" id="KW-0347">Helicase</keyword>
<keyword evidence="4" id="KW-0067">ATP-binding</keyword>
<dbReference type="GO" id="GO:0005524">
    <property type="term" value="F:ATP binding"/>
    <property type="evidence" value="ECO:0007669"/>
    <property type="project" value="UniProtKB-KW"/>
</dbReference>
<dbReference type="InterPro" id="IPR001650">
    <property type="entry name" value="Helicase_C-like"/>
</dbReference>
<dbReference type="AlphaFoldDB" id="A0A5J4RJ02"/>
<feature type="domain" description="Helicase ATP-binding" evidence="5">
    <location>
        <begin position="148"/>
        <end position="319"/>
    </location>
</feature>
<dbReference type="InterPro" id="IPR027417">
    <property type="entry name" value="P-loop_NTPase"/>
</dbReference>
<accession>A0A5J4RJ02</accession>
<evidence type="ECO:0000259" key="6">
    <source>
        <dbReference type="PROSITE" id="PS51194"/>
    </source>
</evidence>
<dbReference type="GO" id="GO:0003676">
    <property type="term" value="F:nucleic acid binding"/>
    <property type="evidence" value="ECO:0007669"/>
    <property type="project" value="InterPro"/>
</dbReference>
<dbReference type="InterPro" id="IPR011545">
    <property type="entry name" value="DEAD/DEAH_box_helicase_dom"/>
</dbReference>
<dbReference type="Gene3D" id="3.40.50.300">
    <property type="entry name" value="P-loop containing nucleotide triphosphate hydrolases"/>
    <property type="match status" value="2"/>
</dbReference>
<dbReference type="GO" id="GO:0016787">
    <property type="term" value="F:hydrolase activity"/>
    <property type="evidence" value="ECO:0007669"/>
    <property type="project" value="UniProtKB-KW"/>
</dbReference>
<dbReference type="EC" id="3.6.4.-" evidence="7"/>